<dbReference type="PROSITE" id="PS51000">
    <property type="entry name" value="HTH_DEOR_2"/>
    <property type="match status" value="1"/>
</dbReference>
<protein>
    <submittedName>
        <fullName evidence="5">Transcriptional regulator, DeoR family</fullName>
    </submittedName>
</protein>
<dbReference type="Pfam" id="PF00455">
    <property type="entry name" value="DeoRC"/>
    <property type="match status" value="1"/>
</dbReference>
<dbReference type="InterPro" id="IPR014036">
    <property type="entry name" value="DeoR-like_C"/>
</dbReference>
<dbReference type="STRING" id="395963.Bind_0377"/>
<dbReference type="HOGENOM" id="CLU_060699_0_0_5"/>
<dbReference type="InterPro" id="IPR036388">
    <property type="entry name" value="WH-like_DNA-bd_sf"/>
</dbReference>
<dbReference type="PANTHER" id="PTHR30363">
    <property type="entry name" value="HTH-TYPE TRANSCRIPTIONAL REGULATOR SRLR-RELATED"/>
    <property type="match status" value="1"/>
</dbReference>
<organism evidence="5 6">
    <name type="scientific">Beijerinckia indica subsp. indica (strain ATCC 9039 / DSM 1715 / NCIMB 8712)</name>
    <dbReference type="NCBI Taxonomy" id="395963"/>
    <lineage>
        <taxon>Bacteria</taxon>
        <taxon>Pseudomonadati</taxon>
        <taxon>Pseudomonadota</taxon>
        <taxon>Alphaproteobacteria</taxon>
        <taxon>Hyphomicrobiales</taxon>
        <taxon>Beijerinckiaceae</taxon>
        <taxon>Beijerinckia</taxon>
    </lineage>
</organism>
<proteinExistence type="predicted"/>
<sequence>MSSDSPVLKPRQATILELAQKKGFVSIDELTQTFNVTQQTIRRDINELCESGQLRRYHGGASPSSTVENKDYATRQILCLEEKRRIARAVAQVIPDHASLLINIGTTNEEVAKALCQHKGLHVITNNLNVASIMSSNPGFEVVIAGGIVRPRDRGIIGEATIEFIRQFKVDFGIIGISGIDEDGQLLDFDYREVQVARAIIDNARQVFLVADHTKFGRNAMVRLCHMSRIHALFTDKQPPTAISTILAESGGALYIAPAGS</sequence>
<evidence type="ECO:0000313" key="6">
    <source>
        <dbReference type="Proteomes" id="UP000001695"/>
    </source>
</evidence>
<keyword evidence="3" id="KW-0804">Transcription</keyword>
<evidence type="ECO:0000259" key="4">
    <source>
        <dbReference type="PROSITE" id="PS51000"/>
    </source>
</evidence>
<evidence type="ECO:0000256" key="2">
    <source>
        <dbReference type="ARBA" id="ARBA00023015"/>
    </source>
</evidence>
<evidence type="ECO:0000256" key="1">
    <source>
        <dbReference type="ARBA" id="ARBA00022491"/>
    </source>
</evidence>
<dbReference type="Pfam" id="PF08220">
    <property type="entry name" value="HTH_DeoR"/>
    <property type="match status" value="1"/>
</dbReference>
<dbReference type="SMART" id="SM01134">
    <property type="entry name" value="DeoRC"/>
    <property type="match status" value="1"/>
</dbReference>
<dbReference type="AlphaFoldDB" id="B2IE06"/>
<dbReference type="PRINTS" id="PR00037">
    <property type="entry name" value="HTHLACR"/>
</dbReference>
<reference evidence="5 6" key="2">
    <citation type="journal article" date="2010" name="J. Bacteriol.">
        <title>Complete genome sequence of Beijerinckia indica subsp. indica.</title>
        <authorList>
            <person name="Tamas I."/>
            <person name="Dedysh S.N."/>
            <person name="Liesack W."/>
            <person name="Stott M.B."/>
            <person name="Alam M."/>
            <person name="Murrell J.C."/>
            <person name="Dunfield P.F."/>
        </authorList>
    </citation>
    <scope>NUCLEOTIDE SEQUENCE [LARGE SCALE GENOMIC DNA]</scope>
    <source>
        <strain evidence="6">ATCC 9039 / DSM 1715 / NCIMB 8712</strain>
    </source>
</reference>
<gene>
    <name evidence="5" type="ordered locus">Bind_0377</name>
</gene>
<dbReference type="SMART" id="SM00420">
    <property type="entry name" value="HTH_DEOR"/>
    <property type="match status" value="1"/>
</dbReference>
<keyword evidence="6" id="KW-1185">Reference proteome</keyword>
<dbReference type="PANTHER" id="PTHR30363:SF4">
    <property type="entry name" value="GLYCEROL-3-PHOSPHATE REGULON REPRESSOR"/>
    <property type="match status" value="1"/>
</dbReference>
<dbReference type="SUPFAM" id="SSF46785">
    <property type="entry name" value="Winged helix' DNA-binding domain"/>
    <property type="match status" value="1"/>
</dbReference>
<dbReference type="EMBL" id="CP001016">
    <property type="protein sequence ID" value="ACB94030.1"/>
    <property type="molecule type" value="Genomic_DNA"/>
</dbReference>
<dbReference type="GO" id="GO:0003700">
    <property type="term" value="F:DNA-binding transcription factor activity"/>
    <property type="evidence" value="ECO:0007669"/>
    <property type="project" value="InterPro"/>
</dbReference>
<dbReference type="InterPro" id="IPR037171">
    <property type="entry name" value="NagB/RpiA_transferase-like"/>
</dbReference>
<dbReference type="InterPro" id="IPR036390">
    <property type="entry name" value="WH_DNA-bd_sf"/>
</dbReference>
<feature type="domain" description="HTH deoR-type" evidence="4">
    <location>
        <begin position="8"/>
        <end position="63"/>
    </location>
</feature>
<keyword evidence="1" id="KW-0678">Repressor</keyword>
<dbReference type="InterPro" id="IPR050313">
    <property type="entry name" value="Carb_Metab_HTH_regulators"/>
</dbReference>
<keyword evidence="2" id="KW-0805">Transcription regulation</keyword>
<reference evidence="6" key="1">
    <citation type="submission" date="2008-03" db="EMBL/GenBank/DDBJ databases">
        <title>Complete sequence of chromosome of Beijerinckia indica subsp. indica ATCC 9039.</title>
        <authorList>
            <consortium name="US DOE Joint Genome Institute"/>
            <person name="Copeland A."/>
            <person name="Lucas S."/>
            <person name="Lapidus A."/>
            <person name="Glavina del Rio T."/>
            <person name="Dalin E."/>
            <person name="Tice H."/>
            <person name="Bruce D."/>
            <person name="Goodwin L."/>
            <person name="Pitluck S."/>
            <person name="LaButti K."/>
            <person name="Schmutz J."/>
            <person name="Larimer F."/>
            <person name="Land M."/>
            <person name="Hauser L."/>
            <person name="Kyrpides N."/>
            <person name="Mikhailova N."/>
            <person name="Dunfield P.F."/>
            <person name="Dedysh S.N."/>
            <person name="Liesack W."/>
            <person name="Saw J.H."/>
            <person name="Alam M."/>
            <person name="Chen Y."/>
            <person name="Murrell J.C."/>
            <person name="Richardson P."/>
        </authorList>
    </citation>
    <scope>NUCLEOTIDE SEQUENCE [LARGE SCALE GENOMIC DNA]</scope>
    <source>
        <strain evidence="6">ATCC 9039 / DSM 1715 / NCIMB 8712</strain>
    </source>
</reference>
<dbReference type="InterPro" id="IPR001034">
    <property type="entry name" value="DeoR_HTH"/>
</dbReference>
<evidence type="ECO:0000313" key="5">
    <source>
        <dbReference type="EMBL" id="ACB94030.1"/>
    </source>
</evidence>
<dbReference type="KEGG" id="bid:Bind_0377"/>
<dbReference type="eggNOG" id="COG1349">
    <property type="taxonomic scope" value="Bacteria"/>
</dbReference>
<dbReference type="OrthoDB" id="9814815at2"/>
<evidence type="ECO:0000256" key="3">
    <source>
        <dbReference type="ARBA" id="ARBA00023163"/>
    </source>
</evidence>
<dbReference type="Gene3D" id="1.10.10.10">
    <property type="entry name" value="Winged helix-like DNA-binding domain superfamily/Winged helix DNA-binding domain"/>
    <property type="match status" value="1"/>
</dbReference>
<dbReference type="Gene3D" id="3.40.50.1360">
    <property type="match status" value="1"/>
</dbReference>
<dbReference type="RefSeq" id="WP_012383388.1">
    <property type="nucleotide sequence ID" value="NC_010581.1"/>
</dbReference>
<accession>B2IE06</accession>
<dbReference type="SUPFAM" id="SSF100950">
    <property type="entry name" value="NagB/RpiA/CoA transferase-like"/>
    <property type="match status" value="1"/>
</dbReference>
<name>B2IE06_BEII9</name>
<dbReference type="Proteomes" id="UP000001695">
    <property type="component" value="Chromosome"/>
</dbReference>